<dbReference type="GO" id="GO:0005737">
    <property type="term" value="C:cytoplasm"/>
    <property type="evidence" value="ECO:0007669"/>
    <property type="project" value="UniProtKB-SubCell"/>
</dbReference>
<comment type="similarity">
    <text evidence="9">Belongs to the carbohydrate kinase PfkB family. Ribokinase subfamily.</text>
</comment>
<evidence type="ECO:0000313" key="11">
    <source>
        <dbReference type="EMBL" id="MEJ8570634.1"/>
    </source>
</evidence>
<dbReference type="AlphaFoldDB" id="A0AAW9RNT5"/>
<comment type="activity regulation">
    <text evidence="9">Activated by a monovalent cation that binds near, but not in, the active site. The most likely occupant of the site in vivo is potassium. Ion binding induces a conformational change that may alter substrate affinity.</text>
</comment>
<gene>
    <name evidence="9" type="primary">rbsK</name>
    <name evidence="11" type="ORF">V3328_04070</name>
</gene>
<dbReference type="GO" id="GO:0019303">
    <property type="term" value="P:D-ribose catabolic process"/>
    <property type="evidence" value="ECO:0007669"/>
    <property type="project" value="UniProtKB-UniRule"/>
</dbReference>
<organism evidence="11 12">
    <name type="scientific">Microbaculum marinum</name>
    <dbReference type="NCBI Taxonomy" id="1764581"/>
    <lineage>
        <taxon>Bacteria</taxon>
        <taxon>Pseudomonadati</taxon>
        <taxon>Pseudomonadota</taxon>
        <taxon>Alphaproteobacteria</taxon>
        <taxon>Hyphomicrobiales</taxon>
        <taxon>Tepidamorphaceae</taxon>
        <taxon>Microbaculum</taxon>
    </lineage>
</organism>
<keyword evidence="5 9" id="KW-0067">ATP-binding</keyword>
<feature type="binding site" evidence="9">
    <location>
        <position position="283"/>
    </location>
    <ligand>
        <name>K(+)</name>
        <dbReference type="ChEBI" id="CHEBI:29103"/>
    </ligand>
</feature>
<dbReference type="PANTHER" id="PTHR10584">
    <property type="entry name" value="SUGAR KINASE"/>
    <property type="match status" value="1"/>
</dbReference>
<evidence type="ECO:0000256" key="8">
    <source>
        <dbReference type="ARBA" id="ARBA00023277"/>
    </source>
</evidence>
<feature type="binding site" evidence="9">
    <location>
        <begin position="247"/>
        <end position="248"/>
    </location>
    <ligand>
        <name>ATP</name>
        <dbReference type="ChEBI" id="CHEBI:30616"/>
    </ligand>
</feature>
<dbReference type="PRINTS" id="PR00990">
    <property type="entry name" value="RIBOKINASE"/>
</dbReference>
<keyword evidence="8 9" id="KW-0119">Carbohydrate metabolism</keyword>
<name>A0AAW9RNT5_9HYPH</name>
<feature type="domain" description="Carbohydrate kinase PfkB" evidence="10">
    <location>
        <begin position="1"/>
        <end position="289"/>
    </location>
</feature>
<dbReference type="Proteomes" id="UP001378188">
    <property type="component" value="Unassembled WGS sequence"/>
</dbReference>
<dbReference type="InterPro" id="IPR002139">
    <property type="entry name" value="Ribo/fructo_kinase"/>
</dbReference>
<dbReference type="HAMAP" id="MF_01987">
    <property type="entry name" value="Ribokinase"/>
    <property type="match status" value="1"/>
</dbReference>
<dbReference type="CDD" id="cd01174">
    <property type="entry name" value="ribokinase"/>
    <property type="match status" value="1"/>
</dbReference>
<comment type="cofactor">
    <cofactor evidence="9">
        <name>Mg(2+)</name>
        <dbReference type="ChEBI" id="CHEBI:18420"/>
    </cofactor>
    <text evidence="9">Requires a divalent cation, most likely magnesium in vivo, as an electrophilic catalyst to aid phosphoryl group transfer. It is the chelate of the metal and the nucleotide that is the actual substrate.</text>
</comment>
<evidence type="ECO:0000313" key="12">
    <source>
        <dbReference type="Proteomes" id="UP001378188"/>
    </source>
</evidence>
<feature type="binding site" evidence="9">
    <location>
        <position position="281"/>
    </location>
    <ligand>
        <name>K(+)</name>
        <dbReference type="ChEBI" id="CHEBI:29103"/>
    </ligand>
</feature>
<comment type="subunit">
    <text evidence="9">Homodimer.</text>
</comment>
<dbReference type="InterPro" id="IPR011611">
    <property type="entry name" value="PfkB_dom"/>
</dbReference>
<dbReference type="GO" id="GO:0046872">
    <property type="term" value="F:metal ion binding"/>
    <property type="evidence" value="ECO:0007669"/>
    <property type="project" value="UniProtKB-KW"/>
</dbReference>
<dbReference type="InterPro" id="IPR011877">
    <property type="entry name" value="Ribokinase"/>
</dbReference>
<keyword evidence="4 9" id="KW-0418">Kinase</keyword>
<keyword evidence="1 9" id="KW-0808">Transferase</keyword>
<dbReference type="Gene3D" id="3.40.1190.20">
    <property type="match status" value="1"/>
</dbReference>
<dbReference type="Pfam" id="PF00294">
    <property type="entry name" value="PfkB"/>
    <property type="match status" value="1"/>
</dbReference>
<evidence type="ECO:0000256" key="9">
    <source>
        <dbReference type="HAMAP-Rule" id="MF_01987"/>
    </source>
</evidence>
<feature type="active site" description="Proton acceptor" evidence="9">
    <location>
        <position position="248"/>
    </location>
</feature>
<reference evidence="11 12" key="1">
    <citation type="submission" date="2024-02" db="EMBL/GenBank/DDBJ databases">
        <title>Genome analysis and characterization of Microbaculum marinisediminis sp. nov., isolated from marine sediment.</title>
        <authorList>
            <person name="Du Z.-J."/>
            <person name="Ye Y.-Q."/>
            <person name="Zhang Z.-R."/>
            <person name="Yuan S.-M."/>
            <person name="Zhang X.-Y."/>
        </authorList>
    </citation>
    <scope>NUCLEOTIDE SEQUENCE [LARGE SCALE GENOMIC DNA]</scope>
    <source>
        <strain evidence="11 12">SDUM1044001</strain>
    </source>
</reference>
<keyword evidence="3 9" id="KW-0547">Nucleotide-binding</keyword>
<keyword evidence="9" id="KW-0963">Cytoplasm</keyword>
<feature type="binding site" evidence="9">
    <location>
        <begin position="39"/>
        <end position="43"/>
    </location>
    <ligand>
        <name>substrate</name>
    </ligand>
</feature>
<dbReference type="GO" id="GO:0005524">
    <property type="term" value="F:ATP binding"/>
    <property type="evidence" value="ECO:0007669"/>
    <property type="project" value="UniProtKB-UniRule"/>
</dbReference>
<comment type="function">
    <text evidence="9">Catalyzes the phosphorylation of ribose at O-5 in a reaction requiring ATP and magnesium. The resulting D-ribose-5-phosphate can then be used either for sythesis of nucleotides, histidine, and tryptophan, or as a component of the pentose phosphate pathway.</text>
</comment>
<keyword evidence="12" id="KW-1185">Reference proteome</keyword>
<dbReference type="SUPFAM" id="SSF53613">
    <property type="entry name" value="Ribokinase-like"/>
    <property type="match status" value="1"/>
</dbReference>
<feature type="binding site" evidence="9">
    <location>
        <position position="242"/>
    </location>
    <ligand>
        <name>K(+)</name>
        <dbReference type="ChEBI" id="CHEBI:29103"/>
    </ligand>
</feature>
<feature type="binding site" evidence="9">
    <location>
        <position position="137"/>
    </location>
    <ligand>
        <name>substrate</name>
    </ligand>
</feature>
<evidence type="ECO:0000256" key="6">
    <source>
        <dbReference type="ARBA" id="ARBA00022842"/>
    </source>
</evidence>
<evidence type="ECO:0000256" key="7">
    <source>
        <dbReference type="ARBA" id="ARBA00022958"/>
    </source>
</evidence>
<evidence type="ECO:0000256" key="5">
    <source>
        <dbReference type="ARBA" id="ARBA00022840"/>
    </source>
</evidence>
<dbReference type="PANTHER" id="PTHR10584:SF166">
    <property type="entry name" value="RIBOKINASE"/>
    <property type="match status" value="1"/>
</dbReference>
<evidence type="ECO:0000259" key="10">
    <source>
        <dbReference type="Pfam" id="PF00294"/>
    </source>
</evidence>
<evidence type="ECO:0000256" key="3">
    <source>
        <dbReference type="ARBA" id="ARBA00022741"/>
    </source>
</evidence>
<dbReference type="EC" id="2.7.1.15" evidence="9"/>
<comment type="subcellular location">
    <subcellularLocation>
        <location evidence="9">Cytoplasm</location>
    </subcellularLocation>
</comment>
<keyword evidence="7 9" id="KW-0630">Potassium</keyword>
<dbReference type="InterPro" id="IPR029056">
    <property type="entry name" value="Ribokinase-like"/>
</dbReference>
<comment type="caution">
    <text evidence="11">The sequence shown here is derived from an EMBL/GenBank/DDBJ whole genome shotgun (WGS) entry which is preliminary data.</text>
</comment>
<evidence type="ECO:0000256" key="2">
    <source>
        <dbReference type="ARBA" id="ARBA00022723"/>
    </source>
</evidence>
<dbReference type="EMBL" id="JAZHOF010000002">
    <property type="protein sequence ID" value="MEJ8570634.1"/>
    <property type="molecule type" value="Genomic_DNA"/>
</dbReference>
<keyword evidence="2 9" id="KW-0479">Metal-binding</keyword>
<sequence length="298" mass="29579">MPRVLVFGSINLDIITPVPRLPVSGETVLGGDALISAGGKGANQAHAARLAGVEVTMIGRVGDDDLAAPALALLTAAGVDLSGVGVSSRATGCATIWTGPEGSSTIVVSPGANADLRSDDVPDALLEPGVILVMQQEVPLQENARLIERARARGVAVILNAAPAAVPDRHVLEGVDYLVVNEIELATIAAALDLSGSGADLCGPLASLLASTVVATFGAGGTVMAMGKETVAIPATPVDVVDTTGAGDTFVGVFAAGLLRGVDAVAALHQASAAAALCCTRRGAQAAQPVLAEYSAGK</sequence>
<dbReference type="GO" id="GO:0004747">
    <property type="term" value="F:ribokinase activity"/>
    <property type="evidence" value="ECO:0007669"/>
    <property type="project" value="UniProtKB-UniRule"/>
</dbReference>
<comment type="caution">
    <text evidence="9">Lacks conserved residue(s) required for the propagation of feature annotation.</text>
</comment>
<comment type="pathway">
    <text evidence="9">Carbohydrate metabolism; D-ribose degradation; D-ribose 5-phosphate from beta-D-ribopyranose: step 2/2.</text>
</comment>
<proteinExistence type="inferred from homology"/>
<keyword evidence="6 9" id="KW-0460">Magnesium</keyword>
<comment type="catalytic activity">
    <reaction evidence="9">
        <text>D-ribose + ATP = D-ribose 5-phosphate + ADP + H(+)</text>
        <dbReference type="Rhea" id="RHEA:13697"/>
        <dbReference type="ChEBI" id="CHEBI:15378"/>
        <dbReference type="ChEBI" id="CHEBI:30616"/>
        <dbReference type="ChEBI" id="CHEBI:47013"/>
        <dbReference type="ChEBI" id="CHEBI:78346"/>
        <dbReference type="ChEBI" id="CHEBI:456216"/>
        <dbReference type="EC" id="2.7.1.15"/>
    </reaction>
</comment>
<evidence type="ECO:0000256" key="4">
    <source>
        <dbReference type="ARBA" id="ARBA00022777"/>
    </source>
</evidence>
<feature type="binding site" evidence="9">
    <location>
        <position position="248"/>
    </location>
    <ligand>
        <name>substrate</name>
    </ligand>
</feature>
<protein>
    <recommendedName>
        <fullName evidence="9">Ribokinase</fullName>
        <shortName evidence="9">RK</shortName>
        <ecNumber evidence="9">2.7.1.15</ecNumber>
    </recommendedName>
</protein>
<feature type="binding site" evidence="9">
    <location>
        <position position="181"/>
    </location>
    <ligand>
        <name>ATP</name>
        <dbReference type="ChEBI" id="CHEBI:30616"/>
    </ligand>
</feature>
<feature type="binding site" evidence="9">
    <location>
        <position position="278"/>
    </location>
    <ligand>
        <name>K(+)</name>
        <dbReference type="ChEBI" id="CHEBI:29103"/>
    </ligand>
</feature>
<dbReference type="RefSeq" id="WP_340328382.1">
    <property type="nucleotide sequence ID" value="NZ_JAZHOF010000002.1"/>
</dbReference>
<feature type="binding site" evidence="9">
    <location>
        <begin position="216"/>
        <end position="221"/>
    </location>
    <ligand>
        <name>ATP</name>
        <dbReference type="ChEBI" id="CHEBI:30616"/>
    </ligand>
</feature>
<evidence type="ECO:0000256" key="1">
    <source>
        <dbReference type="ARBA" id="ARBA00022679"/>
    </source>
</evidence>
<feature type="binding site" evidence="9">
    <location>
        <begin position="11"/>
        <end position="13"/>
    </location>
    <ligand>
        <name>substrate</name>
    </ligand>
</feature>
<feature type="binding site" evidence="9">
    <location>
        <position position="244"/>
    </location>
    <ligand>
        <name>K(+)</name>
        <dbReference type="ChEBI" id="CHEBI:29103"/>
    </ligand>
</feature>
<accession>A0AAW9RNT5</accession>